<keyword evidence="1" id="KW-1133">Transmembrane helix</keyword>
<gene>
    <name evidence="2" type="ORF">TCLT_LOCUS2796</name>
</gene>
<reference evidence="2 3" key="2">
    <citation type="submission" date="2018-11" db="EMBL/GenBank/DDBJ databases">
        <authorList>
            <consortium name="Pathogen Informatics"/>
        </authorList>
    </citation>
    <scope>NUCLEOTIDE SEQUENCE [LARGE SCALE GENOMIC DNA]</scope>
</reference>
<accession>A0A0N5CRE5</accession>
<reference evidence="4" key="1">
    <citation type="submission" date="2017-02" db="UniProtKB">
        <authorList>
            <consortium name="WormBaseParasite"/>
        </authorList>
    </citation>
    <scope>IDENTIFICATION</scope>
</reference>
<sequence length="126" mass="14311">MVHIRICDQALEAMAAILESESFFSRVKRSYKGILSVLFVIMVSLMVAQFCSDKQKRVIMVEKICPKNVNECFLIKDESLGTEKNDVLRSLVPEKYPEFALAQVLLEGITGSASSIKVYKNYFEFC</sequence>
<keyword evidence="3" id="KW-1185">Reference proteome</keyword>
<evidence type="ECO:0000313" key="4">
    <source>
        <dbReference type="WBParaSite" id="TCLT_0000279501-mRNA-1"/>
    </source>
</evidence>
<evidence type="ECO:0000313" key="2">
    <source>
        <dbReference type="EMBL" id="VDM98939.1"/>
    </source>
</evidence>
<dbReference type="OrthoDB" id="5787652at2759"/>
<dbReference type="Proteomes" id="UP000276776">
    <property type="component" value="Unassembled WGS sequence"/>
</dbReference>
<feature type="transmembrane region" description="Helical" evidence="1">
    <location>
        <begin position="33"/>
        <end position="51"/>
    </location>
</feature>
<organism evidence="4">
    <name type="scientific">Thelazia callipaeda</name>
    <name type="common">Oriental eyeworm</name>
    <name type="synonym">Parasitic nematode</name>
    <dbReference type="NCBI Taxonomy" id="103827"/>
    <lineage>
        <taxon>Eukaryota</taxon>
        <taxon>Metazoa</taxon>
        <taxon>Ecdysozoa</taxon>
        <taxon>Nematoda</taxon>
        <taxon>Chromadorea</taxon>
        <taxon>Rhabditida</taxon>
        <taxon>Spirurina</taxon>
        <taxon>Spiruromorpha</taxon>
        <taxon>Thelazioidea</taxon>
        <taxon>Thelaziidae</taxon>
        <taxon>Thelazia</taxon>
    </lineage>
</organism>
<protein>
    <submittedName>
        <fullName evidence="4">VKc domain-containing protein</fullName>
    </submittedName>
</protein>
<name>A0A0N5CRE5_THECL</name>
<evidence type="ECO:0000256" key="1">
    <source>
        <dbReference type="SAM" id="Phobius"/>
    </source>
</evidence>
<dbReference type="WBParaSite" id="TCLT_0000279501-mRNA-1">
    <property type="protein sequence ID" value="TCLT_0000279501-mRNA-1"/>
    <property type="gene ID" value="TCLT_0000279501"/>
</dbReference>
<dbReference type="EMBL" id="UYYF01000706">
    <property type="protein sequence ID" value="VDM98939.1"/>
    <property type="molecule type" value="Genomic_DNA"/>
</dbReference>
<proteinExistence type="predicted"/>
<keyword evidence="1" id="KW-0812">Transmembrane</keyword>
<dbReference type="AlphaFoldDB" id="A0A0N5CRE5"/>
<keyword evidence="1" id="KW-0472">Membrane</keyword>
<evidence type="ECO:0000313" key="3">
    <source>
        <dbReference type="Proteomes" id="UP000276776"/>
    </source>
</evidence>